<dbReference type="Proteomes" id="UP001153620">
    <property type="component" value="Chromosome 4"/>
</dbReference>
<evidence type="ECO:0000256" key="6">
    <source>
        <dbReference type="ARBA" id="ARBA00057615"/>
    </source>
</evidence>
<protein>
    <recommendedName>
        <fullName evidence="8">TEP1-F</fullName>
    </recommendedName>
</protein>
<dbReference type="PANTHER" id="PTHR11412">
    <property type="entry name" value="MACROGLOBULIN / COMPLEMENT"/>
    <property type="match status" value="1"/>
</dbReference>
<feature type="domain" description="Alpha-2-macroglobulin" evidence="12">
    <location>
        <begin position="677"/>
        <end position="766"/>
    </location>
</feature>
<dbReference type="Pfam" id="PF00207">
    <property type="entry name" value="A2M"/>
    <property type="match status" value="1"/>
</dbReference>
<dbReference type="Pfam" id="PF01835">
    <property type="entry name" value="MG2"/>
    <property type="match status" value="1"/>
</dbReference>
<dbReference type="SMART" id="SM01359">
    <property type="entry name" value="A2M_N_2"/>
    <property type="match status" value="1"/>
</dbReference>
<sequence length="1396" mass="161389">METKVYFHVLFLFFSWNLAVVYCEELVAIFAPRTSFKTHKYNVFIQTKTIDHETELALQFRQYNRTYSLTNHNKYAINYPTNNTGSAKKLKFTATLYRERTKGKDTVQQCSTHHLEVKVDKPIFYTFIQTDKPIYNPRDDVKFRVVVVDKDLKPRIMNNIDIEIVDPLNRTIDKFTDLEGKNQGVYVEKFTISKNPLFGIWKLKVTVDKFKSLTTTKSFNVQKFELPLFGVNIKTSSKDYLPESRVVIEFSAGYAFGSYVAGDAELIIQNIADDQVYYVKQFRNVDSTESTTINMKKDFNTQIHNRVVLKATLMFTEFESGLTYNKSTEFTVHADSKIKLTPVHPTKFTPGFPFDFKVFVQNWKNETYNSYDEVEMDYLFKLADGTRKKITFHPLLSNGTAEQYTMVPEDAIEFDIQCRFLNSRVYRVKVGMAKPDHESTKLDIAYYPNSPHLGSTFDVHVRSEKFLNNIIVAIMTKYGNVDTRMINCQNQIVCSFEIVVVEEMIPKFTLEVYHVRHIDAVDYGTVEISTRNIGENYLKMKLSHNVVTSKSTISMAFNTTENSRIFLLAVDKRLTFLGTSNDLKRDDIMHKIGHIDTKHAVILDDMQSWHICTSEELLRLENGRSTVVPHSYGFDFSDDNDDDDFNDSSENFDDDENAGEKQEEEDLGDIRENFPHTWLFETIETNLTITNQTYKVPDSITSWHISAFSVHDEKGLGIMKPKELLVKNDFFIKFSLPYSLRYKEILRIDVMVFNHNRNNQKVTAKIKMLNLRNDLTQPFEFVEYDNCTAMFNTNRNMIHEIEVPSAGIKKVSFYIRSSPTDNDFTKEKYINIIVTAEATDKSNNKFKDSVRKSLRIANFGVKLMDIHSVGYTLSGNKFNSVFSTNNSDTYTNSYCVVSGDYLSEKISIESEFEQHSNDLIEQKIAKLKWNINHHRYLKSKNKSRDSKFFKEEFQDILVMRELQKDTAISSGFLSFYVDTLASAMTEKMIFEMPDVIEKELDILKSYQLETGGFSNFGSMLEFNKNSSDYNNTKIYFETAYVLISFLKSDKIVDQKYEDVITKALDFLEDNFRYYENSNEASSIAAYVFSLKSLTDESYEIRTKEIMDSIENTLIDHGNMEMCIKLTATDDDCNIRYTAYTAMAFINLDAIHKAVPLVYWLLKSYNFNVLNGDYFNAAIISEPIAKVANLLNSNSTDITILLKDEFNFEETLKLTEYNSTDFHLVNFPTHSKVLGSTISGHGFVSVTKIVERTLDFAIAIEPTFHIAVAIINDKIVTKSGEIVINVCADYDQEEWSMVAMKHVIYEVQMPSGYIFDEIIDLVWKKKDIRLVKEGRKKSYVIIHFMNFQGSQKYCIDIKAVKMFDVKSPQKSSVKVFSFDNKKKFGLEFYEIPVKGGC</sequence>
<keyword evidence="3" id="KW-0882">Thioester bond</keyword>
<evidence type="ECO:0000256" key="9">
    <source>
        <dbReference type="SAM" id="MobiDB-lite"/>
    </source>
</evidence>
<accession>A0A9N9S2T4</accession>
<dbReference type="SUPFAM" id="SSF49410">
    <property type="entry name" value="Alpha-macroglobulin receptor domain"/>
    <property type="match status" value="1"/>
</dbReference>
<dbReference type="InterPro" id="IPR013783">
    <property type="entry name" value="Ig-like_fold"/>
</dbReference>
<evidence type="ECO:0000256" key="1">
    <source>
        <dbReference type="ARBA" id="ARBA00022729"/>
    </source>
</evidence>
<dbReference type="OrthoDB" id="9998011at2759"/>
<dbReference type="GO" id="GO:0004866">
    <property type="term" value="F:endopeptidase inhibitor activity"/>
    <property type="evidence" value="ECO:0007669"/>
    <property type="project" value="InterPro"/>
</dbReference>
<dbReference type="FunFam" id="2.60.40.1930:FF:000001">
    <property type="entry name" value="CD109 isoform 3"/>
    <property type="match status" value="1"/>
</dbReference>
<name>A0A9N9S2T4_9DIPT</name>
<dbReference type="Gene3D" id="1.50.10.20">
    <property type="match status" value="1"/>
</dbReference>
<evidence type="ECO:0000256" key="5">
    <source>
        <dbReference type="ARBA" id="ARBA00023180"/>
    </source>
</evidence>
<keyword evidence="2" id="KW-0391">Immunity</keyword>
<dbReference type="GO" id="GO:0005615">
    <property type="term" value="C:extracellular space"/>
    <property type="evidence" value="ECO:0007669"/>
    <property type="project" value="InterPro"/>
</dbReference>
<dbReference type="InterPro" id="IPR036595">
    <property type="entry name" value="A-macroglobulin_rcpt-bd_sf"/>
</dbReference>
<feature type="domain" description="Alpha-macroglobulin receptor-binding" evidence="13">
    <location>
        <begin position="1299"/>
        <end position="1388"/>
    </location>
</feature>
<proteinExistence type="predicted"/>
<reference evidence="14" key="2">
    <citation type="submission" date="2022-10" db="EMBL/GenBank/DDBJ databases">
        <authorList>
            <consortium name="ENA_rothamsted_submissions"/>
            <consortium name="culmorum"/>
            <person name="King R."/>
        </authorList>
    </citation>
    <scope>NUCLEOTIDE SEQUENCE</scope>
</reference>
<dbReference type="Gene3D" id="2.20.130.20">
    <property type="match status" value="1"/>
</dbReference>
<dbReference type="InterPro" id="IPR001599">
    <property type="entry name" value="Macroglobln_a2"/>
</dbReference>
<dbReference type="Gene3D" id="2.60.40.1940">
    <property type="match status" value="1"/>
</dbReference>
<feature type="signal peptide" evidence="10">
    <location>
        <begin position="1"/>
        <end position="23"/>
    </location>
</feature>
<comment type="function">
    <text evidence="6">Binds covalently through a thioester bond to the pathogen surface resulting in pathogen clearance.</text>
</comment>
<evidence type="ECO:0000256" key="3">
    <source>
        <dbReference type="ARBA" id="ARBA00022966"/>
    </source>
</evidence>
<evidence type="ECO:0000313" key="15">
    <source>
        <dbReference type="Proteomes" id="UP001153620"/>
    </source>
</evidence>
<dbReference type="Pfam" id="PF07703">
    <property type="entry name" value="A2M_BRD"/>
    <property type="match status" value="1"/>
</dbReference>
<evidence type="ECO:0000256" key="2">
    <source>
        <dbReference type="ARBA" id="ARBA00022859"/>
    </source>
</evidence>
<evidence type="ECO:0000256" key="10">
    <source>
        <dbReference type="SAM" id="SignalP"/>
    </source>
</evidence>
<keyword evidence="5" id="KW-0325">Glycoprotein</keyword>
<dbReference type="Pfam" id="PF07678">
    <property type="entry name" value="TED_complement"/>
    <property type="match status" value="1"/>
</dbReference>
<keyword evidence="4" id="KW-1015">Disulfide bond</keyword>
<dbReference type="Gene3D" id="2.60.40.10">
    <property type="entry name" value="Immunoglobulins"/>
    <property type="match status" value="2"/>
</dbReference>
<dbReference type="InterPro" id="IPR002890">
    <property type="entry name" value="MG2"/>
</dbReference>
<evidence type="ECO:0000259" key="12">
    <source>
        <dbReference type="SMART" id="SM01360"/>
    </source>
</evidence>
<comment type="subunit">
    <text evidence="7">Heterodimer of a TEP1-N chain and an TEP1-C chain non-covalently linked. Forms a complex composed of TEP1-N and TEP1-C heterodimer, LRIM1 and APL1C; the interaction stabilizes TEP1-N and TEP1-C heterodimer, prevents its binding to tissues while circulating in the hemolymph and protects the thioester bond from hydrolysis. Mature TEP1 and to a lesser extent full-length TEP1 interact with SPCLIP1; the interaction is induced by microbial infection.</text>
</comment>
<dbReference type="InterPro" id="IPR011625">
    <property type="entry name" value="A2M_N_BRD"/>
</dbReference>
<evidence type="ECO:0000313" key="14">
    <source>
        <dbReference type="EMBL" id="CAG9810244.1"/>
    </source>
</evidence>
<dbReference type="Gene3D" id="2.60.40.690">
    <property type="entry name" value="Alpha-macroglobulin, receptor-binding domain"/>
    <property type="match status" value="1"/>
</dbReference>
<dbReference type="SMART" id="SM01361">
    <property type="entry name" value="A2M_recep"/>
    <property type="match status" value="1"/>
</dbReference>
<dbReference type="InterPro" id="IPR050473">
    <property type="entry name" value="A2M/Complement_sys"/>
</dbReference>
<evidence type="ECO:0000259" key="13">
    <source>
        <dbReference type="SMART" id="SM01361"/>
    </source>
</evidence>
<feature type="domain" description="Alpha-2-macroglobulin bait region" evidence="11">
    <location>
        <begin position="442"/>
        <end position="577"/>
    </location>
</feature>
<reference evidence="14" key="1">
    <citation type="submission" date="2022-01" db="EMBL/GenBank/DDBJ databases">
        <authorList>
            <person name="King R."/>
        </authorList>
    </citation>
    <scope>NUCLEOTIDE SEQUENCE</scope>
</reference>
<dbReference type="Gene3D" id="2.60.40.1930">
    <property type="match status" value="3"/>
</dbReference>
<dbReference type="SUPFAM" id="SSF48239">
    <property type="entry name" value="Terpenoid cyclases/Protein prenyltransferases"/>
    <property type="match status" value="1"/>
</dbReference>
<keyword evidence="1 10" id="KW-0732">Signal</keyword>
<feature type="chain" id="PRO_5040376233" description="TEP1-F" evidence="10">
    <location>
        <begin position="24"/>
        <end position="1396"/>
    </location>
</feature>
<dbReference type="SMART" id="SM01360">
    <property type="entry name" value="A2M"/>
    <property type="match status" value="1"/>
</dbReference>
<gene>
    <name evidence="14" type="ORF">CHIRRI_LOCUS13061</name>
</gene>
<evidence type="ECO:0000256" key="8">
    <source>
        <dbReference type="ARBA" id="ARBA00078071"/>
    </source>
</evidence>
<organism evidence="14 15">
    <name type="scientific">Chironomus riparius</name>
    <dbReference type="NCBI Taxonomy" id="315576"/>
    <lineage>
        <taxon>Eukaryota</taxon>
        <taxon>Metazoa</taxon>
        <taxon>Ecdysozoa</taxon>
        <taxon>Arthropoda</taxon>
        <taxon>Hexapoda</taxon>
        <taxon>Insecta</taxon>
        <taxon>Pterygota</taxon>
        <taxon>Neoptera</taxon>
        <taxon>Endopterygota</taxon>
        <taxon>Diptera</taxon>
        <taxon>Nematocera</taxon>
        <taxon>Chironomoidea</taxon>
        <taxon>Chironomidae</taxon>
        <taxon>Chironominae</taxon>
        <taxon>Chironomus</taxon>
    </lineage>
</organism>
<dbReference type="InterPro" id="IPR009048">
    <property type="entry name" value="A-macroglobulin_rcpt-bd"/>
</dbReference>
<dbReference type="InterPro" id="IPR011626">
    <property type="entry name" value="Alpha-macroglobulin_TED"/>
</dbReference>
<evidence type="ECO:0000256" key="4">
    <source>
        <dbReference type="ARBA" id="ARBA00023157"/>
    </source>
</evidence>
<dbReference type="GO" id="GO:0002376">
    <property type="term" value="P:immune system process"/>
    <property type="evidence" value="ECO:0007669"/>
    <property type="project" value="UniProtKB-KW"/>
</dbReference>
<dbReference type="PANTHER" id="PTHR11412:SF136">
    <property type="entry name" value="CD109 ANTIGEN"/>
    <property type="match status" value="1"/>
</dbReference>
<dbReference type="Gene3D" id="6.20.50.160">
    <property type="match status" value="1"/>
</dbReference>
<dbReference type="Pfam" id="PF07677">
    <property type="entry name" value="A2M_recep"/>
    <property type="match status" value="1"/>
</dbReference>
<evidence type="ECO:0000256" key="7">
    <source>
        <dbReference type="ARBA" id="ARBA00063781"/>
    </source>
</evidence>
<dbReference type="EMBL" id="OU895880">
    <property type="protein sequence ID" value="CAG9810244.1"/>
    <property type="molecule type" value="Genomic_DNA"/>
</dbReference>
<feature type="region of interest" description="Disordered" evidence="9">
    <location>
        <begin position="645"/>
        <end position="667"/>
    </location>
</feature>
<keyword evidence="15" id="KW-1185">Reference proteome</keyword>
<evidence type="ECO:0000259" key="11">
    <source>
        <dbReference type="SMART" id="SM01359"/>
    </source>
</evidence>
<dbReference type="InterPro" id="IPR008930">
    <property type="entry name" value="Terpenoid_cyclase/PrenylTrfase"/>
</dbReference>